<evidence type="ECO:0000313" key="2">
    <source>
        <dbReference type="EMBL" id="KKQ78922.1"/>
    </source>
</evidence>
<proteinExistence type="predicted"/>
<reference evidence="2 3" key="1">
    <citation type="journal article" date="2015" name="Nature">
        <title>rRNA introns, odd ribosomes, and small enigmatic genomes across a large radiation of phyla.</title>
        <authorList>
            <person name="Brown C.T."/>
            <person name="Hug L.A."/>
            <person name="Thomas B.C."/>
            <person name="Sharon I."/>
            <person name="Castelle C.J."/>
            <person name="Singh A."/>
            <person name="Wilkins M.J."/>
            <person name="Williams K.H."/>
            <person name="Banfield J.F."/>
        </authorList>
    </citation>
    <scope>NUCLEOTIDE SEQUENCE [LARGE SCALE GENOMIC DNA]</scope>
</reference>
<dbReference type="Proteomes" id="UP000034324">
    <property type="component" value="Unassembled WGS sequence"/>
</dbReference>
<gene>
    <name evidence="2" type="ORF">US99_C0008G0011</name>
</gene>
<evidence type="ECO:0000256" key="1">
    <source>
        <dbReference type="SAM" id="Phobius"/>
    </source>
</evidence>
<evidence type="ECO:0000313" key="3">
    <source>
        <dbReference type="Proteomes" id="UP000034324"/>
    </source>
</evidence>
<organism evidence="2 3">
    <name type="scientific">Candidatus Daviesbacteria bacterium GW2011_GWF2_38_6</name>
    <dbReference type="NCBI Taxonomy" id="1618432"/>
    <lineage>
        <taxon>Bacteria</taxon>
        <taxon>Candidatus Daviesiibacteriota</taxon>
    </lineage>
</organism>
<comment type="caution">
    <text evidence="2">The sequence shown here is derived from an EMBL/GenBank/DDBJ whole genome shotgun (WGS) entry which is preliminary data.</text>
</comment>
<name>A0A0G0KJG2_9BACT</name>
<keyword evidence="1" id="KW-0812">Transmembrane</keyword>
<sequence>MTLTQTAILTKKFILFSTIALVLGITGFIGYSIWQNWYLSTLPIVEEQPDTKFGVLPALGFPQRPVSSSNFTYSLDTTTGGLPKFDKIIKVFFLPKTYATFLSSQKSQELAEKFNIKTAPQILSEINYLYKEGEKTLEVNLDSGNFLFKKEATPSAKTLDSDDKLMADFKSVLSSLGVLKDQLKNGRAKVTGPQISIWPEDLDGKTIFTPEFNKSLVNAEVSGSADNTENYLALNFTFFSIDDSTFATYPLRKAAESFEDLKQGKGVIMIEPPKPQVSITSVYLGYYLPESYTPYLQPIYVFEGPQFVAFASAVSREFQTSGN</sequence>
<keyword evidence="1" id="KW-1133">Transmembrane helix</keyword>
<feature type="transmembrane region" description="Helical" evidence="1">
    <location>
        <begin position="12"/>
        <end position="34"/>
    </location>
</feature>
<dbReference type="AlphaFoldDB" id="A0A0G0KJG2"/>
<accession>A0A0G0KJG2</accession>
<dbReference type="EMBL" id="LBVC01000008">
    <property type="protein sequence ID" value="KKQ78922.1"/>
    <property type="molecule type" value="Genomic_DNA"/>
</dbReference>
<protein>
    <submittedName>
        <fullName evidence="2">Uncharacterized protein</fullName>
    </submittedName>
</protein>
<keyword evidence="1" id="KW-0472">Membrane</keyword>